<dbReference type="Gene3D" id="3.90.1200.10">
    <property type="match status" value="1"/>
</dbReference>
<keyword evidence="3" id="KW-1185">Reference proteome</keyword>
<reference evidence="2 3" key="1">
    <citation type="journal article" date="2021" name="Int. J. Syst. Evol. Microbiol.">
        <title>Reticulibacter mediterranei gen. nov., sp. nov., within the new family Reticulibacteraceae fam. nov., and Ktedonospora formicarum gen. nov., sp. nov., Ktedonobacter robiniae sp. nov., Dictyobacter formicarum sp. nov. and Dictyobacter arantiisoli sp. nov., belonging to the class Ktedonobacteria.</title>
        <authorList>
            <person name="Yabe S."/>
            <person name="Zheng Y."/>
            <person name="Wang C.M."/>
            <person name="Sakai Y."/>
            <person name="Abe K."/>
            <person name="Yokota A."/>
            <person name="Donadio S."/>
            <person name="Cavaletti L."/>
            <person name="Monciardini P."/>
        </authorList>
    </citation>
    <scope>NUCLEOTIDE SEQUENCE [LARGE SCALE GENOMIC DNA]</scope>
    <source>
        <strain evidence="2 3">SOSP1-9</strain>
    </source>
</reference>
<name>A0ABQ3VUT4_9CHLR</name>
<comment type="caution">
    <text evidence="2">The sequence shown here is derived from an EMBL/GenBank/DDBJ whole genome shotgun (WGS) entry which is preliminary data.</text>
</comment>
<sequence>MQIPTQLTQLQAQGITHLAGLHEPVTVTLIKEYNHVYRIECQQGIFFLKMHTKDWYPPEDVETGFSVRHEQSAWSVLASHGLATPDVLLAWNTRKNPLGLPFLLTRKLPGRSLVEMLKHYQDDKLQWDELLSTTGEYLQQMHRITFRFPGYIVDNKPDGPLDDTKWQHPIWSARQRQMTALAQLQQEQSKLSQQTTKQLQILFSTLKEVLEAEYQPPRFTHGDCHAHQFYLHQNEVEKWMVSGCVDMEVASAGDSLQDLVKIAIEMVREFTGRDWWTPLFTGYGKEPNFDTFRLRLLCAGENEFQWSGTRLEVLNHLLQASNWSELFTFNRSHSMRSQRYSRF</sequence>
<organism evidence="2 3">
    <name type="scientific">Dictyobacter formicarum</name>
    <dbReference type="NCBI Taxonomy" id="2778368"/>
    <lineage>
        <taxon>Bacteria</taxon>
        <taxon>Bacillati</taxon>
        <taxon>Chloroflexota</taxon>
        <taxon>Ktedonobacteria</taxon>
        <taxon>Ktedonobacterales</taxon>
        <taxon>Dictyobacteraceae</taxon>
        <taxon>Dictyobacter</taxon>
    </lineage>
</organism>
<dbReference type="InterPro" id="IPR016259">
    <property type="entry name" value="Hygromycin-B_Kinase"/>
</dbReference>
<dbReference type="Pfam" id="PF01636">
    <property type="entry name" value="APH"/>
    <property type="match status" value="1"/>
</dbReference>
<accession>A0ABQ3VUT4</accession>
<dbReference type="Proteomes" id="UP000635565">
    <property type="component" value="Unassembled WGS sequence"/>
</dbReference>
<dbReference type="SUPFAM" id="SSF56112">
    <property type="entry name" value="Protein kinase-like (PK-like)"/>
    <property type="match status" value="1"/>
</dbReference>
<evidence type="ECO:0000313" key="3">
    <source>
        <dbReference type="Proteomes" id="UP000635565"/>
    </source>
</evidence>
<evidence type="ECO:0000259" key="1">
    <source>
        <dbReference type="Pfam" id="PF01636"/>
    </source>
</evidence>
<dbReference type="RefSeq" id="WP_201366916.1">
    <property type="nucleotide sequence ID" value="NZ_BNJJ01000036.1"/>
</dbReference>
<dbReference type="InterPro" id="IPR011009">
    <property type="entry name" value="Kinase-like_dom_sf"/>
</dbReference>
<protein>
    <recommendedName>
        <fullName evidence="1">Aminoglycoside phosphotransferase domain-containing protein</fullName>
    </recommendedName>
</protein>
<dbReference type="PIRSF" id="PIRSF000707">
    <property type="entry name" value="Hygromycin-B_kinase"/>
    <property type="match status" value="1"/>
</dbReference>
<dbReference type="PANTHER" id="PTHR21310">
    <property type="entry name" value="AMINOGLYCOSIDE PHOSPHOTRANSFERASE-RELATED-RELATED"/>
    <property type="match status" value="1"/>
</dbReference>
<dbReference type="InterPro" id="IPR002575">
    <property type="entry name" value="Aminoglycoside_PTrfase"/>
</dbReference>
<gene>
    <name evidence="2" type="ORF">KSZ_74000</name>
</gene>
<evidence type="ECO:0000313" key="2">
    <source>
        <dbReference type="EMBL" id="GHO89394.1"/>
    </source>
</evidence>
<dbReference type="InterPro" id="IPR051678">
    <property type="entry name" value="AGP_Transferase"/>
</dbReference>
<proteinExistence type="predicted"/>
<feature type="domain" description="Aminoglycoside phosphotransferase" evidence="1">
    <location>
        <begin position="38"/>
        <end position="294"/>
    </location>
</feature>
<dbReference type="EMBL" id="BNJJ01000036">
    <property type="protein sequence ID" value="GHO89394.1"/>
    <property type="molecule type" value="Genomic_DNA"/>
</dbReference>